<keyword evidence="2" id="KW-1003">Cell membrane</keyword>
<feature type="transmembrane region" description="Helical" evidence="6">
    <location>
        <begin position="181"/>
        <end position="204"/>
    </location>
</feature>
<feature type="transmembrane region" description="Helical" evidence="6">
    <location>
        <begin position="125"/>
        <end position="146"/>
    </location>
</feature>
<proteinExistence type="predicted"/>
<dbReference type="AlphaFoldDB" id="A0A3A1YGG8"/>
<name>A0A3A1YGG8_9FLAO</name>
<feature type="transmembrane region" description="Helical" evidence="6">
    <location>
        <begin position="42"/>
        <end position="69"/>
    </location>
</feature>
<evidence type="ECO:0000313" key="7">
    <source>
        <dbReference type="EMBL" id="RIY36288.1"/>
    </source>
</evidence>
<sequence length="495" mass="56177">MSQIRIGALLSYINLLVTNITGILITPFIIKSLGDSDFGLYTLIGAFVGYLSVLDLGLNNAIVRFVALYRTEGKIKEQENFLAISFFIYGIISLVIVLLGFVFYVNVEKLFETTLTNAELEKAKVMILILILNIAITIPGGAFVAICSGYEKFIFPRLLTLIKHIIRTVLVVMILKKGSDSLGIVILDTVMNVLFILGTVVYVFKVLKIKIKIHRYKFSYIQEILQYSFWIFLFGLVYQFQWRTGQVALGINTDTVVVAIYGVGVTLGIYYTTFGNVINGLLLPRAVRLINQGLSNQELTIQMIKVGRLILILLLYVLGAFIITGKDFVHLWVGDTYSLSWIIALLIMMVYVLPISQGFGHSVLEAKKLVKFKTLSFFVSCFLGTVLGIWLSYDYGATGMIAGVVIGLFILQNVMNVYYHKVANLDMFLFFKKVYLPILLPYGFVLSVFYYLNRLFSVSWFNFILMNIMYSIVFLIVIYIFYMNKEEKKLIMRGV</sequence>
<feature type="transmembrane region" description="Helical" evidence="6">
    <location>
        <begin position="434"/>
        <end position="452"/>
    </location>
</feature>
<dbReference type="InterPro" id="IPR050833">
    <property type="entry name" value="Poly_Biosynth_Transport"/>
</dbReference>
<dbReference type="EMBL" id="NSDI01000006">
    <property type="protein sequence ID" value="RIY36288.1"/>
    <property type="molecule type" value="Genomic_DNA"/>
</dbReference>
<dbReference type="GO" id="GO:0005886">
    <property type="term" value="C:plasma membrane"/>
    <property type="evidence" value="ECO:0007669"/>
    <property type="project" value="UniProtKB-SubCell"/>
</dbReference>
<evidence type="ECO:0000313" key="8">
    <source>
        <dbReference type="Proteomes" id="UP000265497"/>
    </source>
</evidence>
<feature type="transmembrane region" description="Helical" evidence="6">
    <location>
        <begin position="336"/>
        <end position="354"/>
    </location>
</feature>
<keyword evidence="5 6" id="KW-0472">Membrane</keyword>
<dbReference type="PANTHER" id="PTHR30250">
    <property type="entry name" value="PST FAMILY PREDICTED COLANIC ACID TRANSPORTER"/>
    <property type="match status" value="1"/>
</dbReference>
<evidence type="ECO:0000256" key="5">
    <source>
        <dbReference type="ARBA" id="ARBA00023136"/>
    </source>
</evidence>
<dbReference type="PANTHER" id="PTHR30250:SF26">
    <property type="entry name" value="PSMA PROTEIN"/>
    <property type="match status" value="1"/>
</dbReference>
<protein>
    <recommendedName>
        <fullName evidence="9">Polysaccharide biosynthesis protein</fullName>
    </recommendedName>
</protein>
<dbReference type="Proteomes" id="UP000265497">
    <property type="component" value="Unassembled WGS sequence"/>
</dbReference>
<keyword evidence="3 6" id="KW-0812">Transmembrane</keyword>
<dbReference type="RefSeq" id="WP_119652706.1">
    <property type="nucleotide sequence ID" value="NZ_NSDI01000006.1"/>
</dbReference>
<evidence type="ECO:0000256" key="4">
    <source>
        <dbReference type="ARBA" id="ARBA00022989"/>
    </source>
</evidence>
<feature type="transmembrane region" description="Helical" evidence="6">
    <location>
        <begin position="399"/>
        <end position="419"/>
    </location>
</feature>
<feature type="transmembrane region" description="Helical" evidence="6">
    <location>
        <begin position="303"/>
        <end position="324"/>
    </location>
</feature>
<keyword evidence="4 6" id="KW-1133">Transmembrane helix</keyword>
<evidence type="ECO:0000256" key="2">
    <source>
        <dbReference type="ARBA" id="ARBA00022475"/>
    </source>
</evidence>
<comment type="subcellular location">
    <subcellularLocation>
        <location evidence="1">Cell membrane</location>
        <topology evidence="1">Multi-pass membrane protein</topology>
    </subcellularLocation>
</comment>
<reference evidence="7 8" key="1">
    <citation type="submission" date="2017-08" db="EMBL/GenBank/DDBJ databases">
        <title>Capnocytophaga canis 17-158 assembly.</title>
        <authorList>
            <person name="Gulvik C.A."/>
        </authorList>
    </citation>
    <scope>NUCLEOTIDE SEQUENCE [LARGE SCALE GENOMIC DNA]</scope>
    <source>
        <strain evidence="7 8">17-158</strain>
    </source>
</reference>
<feature type="transmembrane region" description="Helical" evidence="6">
    <location>
        <begin position="12"/>
        <end position="30"/>
    </location>
</feature>
<comment type="caution">
    <text evidence="7">The sequence shown here is derived from an EMBL/GenBank/DDBJ whole genome shotgun (WGS) entry which is preliminary data.</text>
</comment>
<evidence type="ECO:0000256" key="1">
    <source>
        <dbReference type="ARBA" id="ARBA00004651"/>
    </source>
</evidence>
<feature type="transmembrane region" description="Helical" evidence="6">
    <location>
        <begin position="81"/>
        <end position="105"/>
    </location>
</feature>
<feature type="transmembrane region" description="Helical" evidence="6">
    <location>
        <begin position="458"/>
        <end position="482"/>
    </location>
</feature>
<feature type="transmembrane region" description="Helical" evidence="6">
    <location>
        <begin position="375"/>
        <end position="393"/>
    </location>
</feature>
<evidence type="ECO:0008006" key="9">
    <source>
        <dbReference type="Google" id="ProtNLM"/>
    </source>
</evidence>
<evidence type="ECO:0000256" key="6">
    <source>
        <dbReference type="SAM" id="Phobius"/>
    </source>
</evidence>
<organism evidence="7 8">
    <name type="scientific">Capnocytophaga canis</name>
    <dbReference type="NCBI Taxonomy" id="1848903"/>
    <lineage>
        <taxon>Bacteria</taxon>
        <taxon>Pseudomonadati</taxon>
        <taxon>Bacteroidota</taxon>
        <taxon>Flavobacteriia</taxon>
        <taxon>Flavobacteriales</taxon>
        <taxon>Flavobacteriaceae</taxon>
        <taxon>Capnocytophaga</taxon>
    </lineage>
</organism>
<feature type="transmembrane region" description="Helical" evidence="6">
    <location>
        <begin position="158"/>
        <end position="175"/>
    </location>
</feature>
<feature type="transmembrane region" description="Helical" evidence="6">
    <location>
        <begin position="260"/>
        <end position="282"/>
    </location>
</feature>
<evidence type="ECO:0000256" key="3">
    <source>
        <dbReference type="ARBA" id="ARBA00022692"/>
    </source>
</evidence>
<gene>
    <name evidence="7" type="ORF">CKY20_07300</name>
</gene>
<accession>A0A3A1YGG8</accession>
<feature type="transmembrane region" description="Helical" evidence="6">
    <location>
        <begin position="224"/>
        <end position="240"/>
    </location>
</feature>